<feature type="compositionally biased region" description="Gly residues" evidence="1">
    <location>
        <begin position="623"/>
        <end position="638"/>
    </location>
</feature>
<evidence type="ECO:0000313" key="5">
    <source>
        <dbReference type="Proteomes" id="UP001322481"/>
    </source>
</evidence>
<dbReference type="EMBL" id="CP139858">
    <property type="protein sequence ID" value="WQB97963.1"/>
    <property type="molecule type" value="Genomic_DNA"/>
</dbReference>
<accession>A0ABZ0VM21</accession>
<dbReference type="InterPro" id="IPR011600">
    <property type="entry name" value="Pept_C14_caspase"/>
</dbReference>
<feature type="signal peptide" evidence="2">
    <location>
        <begin position="1"/>
        <end position="27"/>
    </location>
</feature>
<evidence type="ECO:0000259" key="3">
    <source>
        <dbReference type="Pfam" id="PF00656"/>
    </source>
</evidence>
<feature type="compositionally biased region" description="Low complexity" evidence="1">
    <location>
        <begin position="581"/>
        <end position="592"/>
    </location>
</feature>
<keyword evidence="2" id="KW-0732">Signal</keyword>
<feature type="compositionally biased region" description="Polar residues" evidence="1">
    <location>
        <begin position="759"/>
        <end position="768"/>
    </location>
</feature>
<keyword evidence="5" id="KW-1185">Reference proteome</keyword>
<dbReference type="PANTHER" id="PTHR22576:SF37">
    <property type="entry name" value="MUCOSA-ASSOCIATED LYMPHOID TISSUE LYMPHOMA TRANSLOCATION PROTEIN 1"/>
    <property type="match status" value="1"/>
</dbReference>
<feature type="compositionally biased region" description="Polar residues" evidence="1">
    <location>
        <begin position="724"/>
        <end position="739"/>
    </location>
</feature>
<dbReference type="Gene3D" id="3.40.50.1460">
    <property type="match status" value="1"/>
</dbReference>
<evidence type="ECO:0000256" key="1">
    <source>
        <dbReference type="SAM" id="MobiDB-lite"/>
    </source>
</evidence>
<reference evidence="4 5" key="1">
    <citation type="submission" date="2023-11" db="EMBL/GenBank/DDBJ databases">
        <authorList>
            <person name="Panchal A.K."/>
            <person name="Meaney J.S."/>
            <person name="Karas B.J."/>
            <person name="diCenzo G.C."/>
        </authorList>
    </citation>
    <scope>NUCLEOTIDE SEQUENCE [LARGE SCALE GENOMIC DNA]</scope>
    <source>
        <strain evidence="4 5">NZP2235</strain>
    </source>
</reference>
<evidence type="ECO:0000256" key="2">
    <source>
        <dbReference type="SAM" id="SignalP"/>
    </source>
</evidence>
<feature type="compositionally biased region" description="Low complexity" evidence="1">
    <location>
        <begin position="769"/>
        <end position="785"/>
    </location>
</feature>
<name>A0ABZ0VM21_9HYPH</name>
<gene>
    <name evidence="4" type="ORF">U0R22_002103</name>
</gene>
<sequence length="797" mass="84555">MRTVSKLLAFFLALSIFAFGSTALALAQSQKRLAFVIGNAAYPSGALATPANDAGLIAQTLQAAGFDVVGARDVDQESLRGAYRDFLAKVTAAGPDAVVFVYLAGQGLQFEGENYFAPVDAQIATATDVPMAAVRISDLTKPLAALPTKVNIVVLDAARPNAFAKSNQPLAGGLALVDPDPNMLIAFNAAPGTVAPEGKGPYGAYAQALAEMIRDGGLQPGDVFDRTRLRVNEVTQGAELPWDASKITQPFVFFERGPDAPPSQVSSAEIRTMRTKEIRDFDAHDAYVAALDRDTMRGYEDFLVAYPHDPLARRVRAILAARREAITWRQTWLRDTPEAYWSYLDRYPHGPHAWDARRRLEHFDAALEPPQGFAVYAYDVPPPPPDEIVYVDRPVLYFDDPEFDFAPPPPVAVIFLPPRPRDFIELAPPPPPVGVFLLPTPVFVPVPAWVNPPRDISPPPNDVIFNNIHNTTIINNNTTINENNSQGGGLTTGQKLTAGAVGVGAAALATKVALPAFLQKKEAVLSKQNPGGIPLKPGQGGQQPGGVTPLSKTLPANKLTGHALPGADGNTLPLVNGKPVLNGQNLPNNPNLPKDKSRKLLNKQGTAGGNAVTGNPVVSGQNGANGQGNGQGQNGTGKTGKDAKFRKIPGANAGPAANGVKNPSALNGQNSGQNPPNGKFKKLHNQGGGQTNGQVNGQGNQAQGNGNGPKLHKLPANGNGGGNVQQKFKVSNGNPQLKVQGQPKPEFHAQPKPEFHAQPKQQIQQVHRQPQAQPKPQQPPAVKKPSCGHPNEPACKK</sequence>
<dbReference type="PANTHER" id="PTHR22576">
    <property type="entry name" value="MUCOSA ASSOCIATED LYMPHOID TISSUE LYMPHOMA TRANSLOCATION PROTEIN 1/PARACASPASE"/>
    <property type="match status" value="1"/>
</dbReference>
<feature type="chain" id="PRO_5045702413" evidence="2">
    <location>
        <begin position="28"/>
        <end position="797"/>
    </location>
</feature>
<dbReference type="InterPro" id="IPR052039">
    <property type="entry name" value="Caspase-related_regulators"/>
</dbReference>
<organism evidence="4 5">
    <name type="scientific">Mesorhizobium huakuii</name>
    <dbReference type="NCBI Taxonomy" id="28104"/>
    <lineage>
        <taxon>Bacteria</taxon>
        <taxon>Pseudomonadati</taxon>
        <taxon>Pseudomonadota</taxon>
        <taxon>Alphaproteobacteria</taxon>
        <taxon>Hyphomicrobiales</taxon>
        <taxon>Phyllobacteriaceae</taxon>
        <taxon>Mesorhizobium</taxon>
    </lineage>
</organism>
<feature type="compositionally biased region" description="Basic and acidic residues" evidence="1">
    <location>
        <begin position="745"/>
        <end position="757"/>
    </location>
</feature>
<protein>
    <submittedName>
        <fullName evidence="4">Caspase domain-containing protein</fullName>
    </submittedName>
</protein>
<dbReference type="SUPFAM" id="SSF52129">
    <property type="entry name" value="Caspase-like"/>
    <property type="match status" value="1"/>
</dbReference>
<feature type="domain" description="Peptidase C14 caspase" evidence="3">
    <location>
        <begin position="31"/>
        <end position="251"/>
    </location>
</feature>
<dbReference type="InterPro" id="IPR029030">
    <property type="entry name" value="Caspase-like_dom_sf"/>
</dbReference>
<proteinExistence type="predicted"/>
<dbReference type="Pfam" id="PF00656">
    <property type="entry name" value="Peptidase_C14"/>
    <property type="match status" value="1"/>
</dbReference>
<dbReference type="Proteomes" id="UP001322481">
    <property type="component" value="Chromosome"/>
</dbReference>
<evidence type="ECO:0000313" key="4">
    <source>
        <dbReference type="EMBL" id="WQB97963.1"/>
    </source>
</evidence>
<feature type="region of interest" description="Disordered" evidence="1">
    <location>
        <begin position="529"/>
        <end position="797"/>
    </location>
</feature>
<feature type="compositionally biased region" description="Low complexity" evidence="1">
    <location>
        <begin position="649"/>
        <end position="678"/>
    </location>
</feature>
<feature type="compositionally biased region" description="Low complexity" evidence="1">
    <location>
        <begin position="692"/>
        <end position="704"/>
    </location>
</feature>